<evidence type="ECO:0000313" key="8">
    <source>
        <dbReference type="EMBL" id="MXQ06251.1"/>
    </source>
</evidence>
<evidence type="ECO:0000256" key="3">
    <source>
        <dbReference type="ARBA" id="ARBA00022679"/>
    </source>
</evidence>
<dbReference type="GO" id="GO:0061579">
    <property type="term" value="F:N-acyl homoserine lactone synthase activity"/>
    <property type="evidence" value="ECO:0007669"/>
    <property type="project" value="UniProtKB-EC"/>
</dbReference>
<dbReference type="Proteomes" id="UP000480350">
    <property type="component" value="Unassembled WGS sequence"/>
</dbReference>
<reference evidence="8 9" key="2">
    <citation type="submission" date="2020-03" db="EMBL/GenBank/DDBJ databases">
        <title>Kangsaoukella pontilimi gen. nov., sp. nov., a new member of the family Rhodobacteraceae isolated from a tidal mudflat.</title>
        <authorList>
            <person name="Kim I.S."/>
        </authorList>
    </citation>
    <scope>NUCLEOTIDE SEQUENCE [LARGE SCALE GENOMIC DNA]</scope>
    <source>
        <strain evidence="8 9">GH1-50</strain>
    </source>
</reference>
<organism evidence="8 9">
    <name type="scientific">Kangsaoukella pontilimi</name>
    <dbReference type="NCBI Taxonomy" id="2691042"/>
    <lineage>
        <taxon>Bacteria</taxon>
        <taxon>Pseudomonadati</taxon>
        <taxon>Pseudomonadota</taxon>
        <taxon>Alphaproteobacteria</taxon>
        <taxon>Rhodobacterales</taxon>
        <taxon>Paracoccaceae</taxon>
        <taxon>Kangsaoukella</taxon>
    </lineage>
</organism>
<reference evidence="8 9" key="1">
    <citation type="submission" date="2019-12" db="EMBL/GenBank/DDBJ databases">
        <authorList>
            <person name="Lee S.D."/>
        </authorList>
    </citation>
    <scope>NUCLEOTIDE SEQUENCE [LARGE SCALE GENOMIC DNA]</scope>
    <source>
        <strain evidence="8 9">GH1-50</strain>
    </source>
</reference>
<dbReference type="Pfam" id="PF00765">
    <property type="entry name" value="Autoind_synth"/>
    <property type="match status" value="1"/>
</dbReference>
<evidence type="ECO:0000256" key="5">
    <source>
        <dbReference type="ARBA" id="ARBA00022929"/>
    </source>
</evidence>
<evidence type="ECO:0000256" key="2">
    <source>
        <dbReference type="ARBA" id="ARBA00022654"/>
    </source>
</evidence>
<evidence type="ECO:0000256" key="1">
    <source>
        <dbReference type="ARBA" id="ARBA00012340"/>
    </source>
</evidence>
<comment type="catalytic activity">
    <reaction evidence="6">
        <text>a fatty acyl-[ACP] + S-adenosyl-L-methionine = an N-acyl-L-homoserine lactone + S-methyl-5'-thioadenosine + holo-[ACP] + H(+)</text>
        <dbReference type="Rhea" id="RHEA:10096"/>
        <dbReference type="Rhea" id="RHEA-COMP:9685"/>
        <dbReference type="Rhea" id="RHEA-COMP:14125"/>
        <dbReference type="ChEBI" id="CHEBI:15378"/>
        <dbReference type="ChEBI" id="CHEBI:17509"/>
        <dbReference type="ChEBI" id="CHEBI:55474"/>
        <dbReference type="ChEBI" id="CHEBI:59789"/>
        <dbReference type="ChEBI" id="CHEBI:64479"/>
        <dbReference type="ChEBI" id="CHEBI:138651"/>
        <dbReference type="EC" id="2.3.1.184"/>
    </reaction>
</comment>
<dbReference type="GO" id="GO:0009372">
    <property type="term" value="P:quorum sensing"/>
    <property type="evidence" value="ECO:0007669"/>
    <property type="project" value="UniProtKB-UniRule"/>
</dbReference>
<sequence length="196" mass="21972">MQVTTLSFDNMHNHGELFANMLRARYRTFVERNRWDLPVADGMEYDQYDTPASRWVAVHELGQVLAGVRLTPTMARCGIYSYMIRDAQLGLLESIPEDLLFEDAPVAPHIWESSRVFVSDAVPSRLRLRVQIALIDEMVRSARTLGATSLIGIVPEHSPRLARRTGIDCVPAGPVIETDDGDRSVCINISLATKLH</sequence>
<keyword evidence="5 7" id="KW-0071">Autoinducer synthesis</keyword>
<dbReference type="PROSITE" id="PS51187">
    <property type="entry name" value="AUTOINDUCER_SYNTH_2"/>
    <property type="match status" value="1"/>
</dbReference>
<dbReference type="SUPFAM" id="SSF55729">
    <property type="entry name" value="Acyl-CoA N-acyltransferases (Nat)"/>
    <property type="match status" value="1"/>
</dbReference>
<dbReference type="AlphaFoldDB" id="A0A7C9MAK6"/>
<name>A0A7C9MAK6_9RHOB</name>
<dbReference type="InterPro" id="IPR016181">
    <property type="entry name" value="Acyl_CoA_acyltransferase"/>
</dbReference>
<dbReference type="Gene3D" id="3.40.630.30">
    <property type="match status" value="1"/>
</dbReference>
<dbReference type="RefSeq" id="WP_160762207.1">
    <property type="nucleotide sequence ID" value="NZ_WUPT01000001.1"/>
</dbReference>
<dbReference type="InterPro" id="IPR018311">
    <property type="entry name" value="Autoind_synth_CS"/>
</dbReference>
<keyword evidence="3" id="KW-0808">Transferase</keyword>
<keyword evidence="9" id="KW-1185">Reference proteome</keyword>
<dbReference type="GO" id="GO:0007165">
    <property type="term" value="P:signal transduction"/>
    <property type="evidence" value="ECO:0007669"/>
    <property type="project" value="TreeGrafter"/>
</dbReference>
<dbReference type="EC" id="2.3.1.184" evidence="1"/>
<keyword evidence="4" id="KW-0949">S-adenosyl-L-methionine</keyword>
<dbReference type="InterPro" id="IPR001690">
    <property type="entry name" value="Autoind_synthase"/>
</dbReference>
<dbReference type="PANTHER" id="PTHR39322:SF1">
    <property type="entry name" value="ISOVALERYL-HOMOSERINE LACTONE SYNTHASE"/>
    <property type="match status" value="1"/>
</dbReference>
<dbReference type="EMBL" id="WUPT01000001">
    <property type="protein sequence ID" value="MXQ06251.1"/>
    <property type="molecule type" value="Genomic_DNA"/>
</dbReference>
<evidence type="ECO:0000256" key="7">
    <source>
        <dbReference type="PROSITE-ProRule" id="PRU00533"/>
    </source>
</evidence>
<comment type="similarity">
    <text evidence="7">Belongs to the autoinducer synthase family.</text>
</comment>
<evidence type="ECO:0000313" key="9">
    <source>
        <dbReference type="Proteomes" id="UP000480350"/>
    </source>
</evidence>
<dbReference type="PROSITE" id="PS00949">
    <property type="entry name" value="AUTOINDUCER_SYNTH_1"/>
    <property type="match status" value="1"/>
</dbReference>
<proteinExistence type="inferred from homology"/>
<evidence type="ECO:0000256" key="6">
    <source>
        <dbReference type="ARBA" id="ARBA00048576"/>
    </source>
</evidence>
<protein>
    <recommendedName>
        <fullName evidence="1">acyl-homoserine-lactone synthase</fullName>
        <ecNumber evidence="1">2.3.1.184</ecNumber>
    </recommendedName>
</protein>
<accession>A0A7C9MAK6</accession>
<gene>
    <name evidence="8" type="ORF">GQ651_00180</name>
</gene>
<comment type="caution">
    <text evidence="8">The sequence shown here is derived from an EMBL/GenBank/DDBJ whole genome shotgun (WGS) entry which is preliminary data.</text>
</comment>
<keyword evidence="2 7" id="KW-0673">Quorum sensing</keyword>
<evidence type="ECO:0000256" key="4">
    <source>
        <dbReference type="ARBA" id="ARBA00022691"/>
    </source>
</evidence>
<dbReference type="PANTHER" id="PTHR39322">
    <property type="entry name" value="ACYL-HOMOSERINE-LACTONE SYNTHASE"/>
    <property type="match status" value="1"/>
</dbReference>